<comment type="caution">
    <text evidence="5">The sequence shown here is derived from an EMBL/GenBank/DDBJ whole genome shotgun (WGS) entry which is preliminary data.</text>
</comment>
<evidence type="ECO:0000256" key="2">
    <source>
        <dbReference type="ARBA" id="ARBA00023043"/>
    </source>
</evidence>
<dbReference type="InterPro" id="IPR051165">
    <property type="entry name" value="Multifunctional_ANK_Repeat"/>
</dbReference>
<feature type="repeat" description="ANK" evidence="3">
    <location>
        <begin position="229"/>
        <end position="261"/>
    </location>
</feature>
<feature type="repeat" description="ANK" evidence="3">
    <location>
        <begin position="300"/>
        <end position="328"/>
    </location>
</feature>
<protein>
    <recommendedName>
        <fullName evidence="7">Ankyrin</fullName>
    </recommendedName>
</protein>
<dbReference type="AlphaFoldDB" id="A0AAD9Z5T7"/>
<evidence type="ECO:0000313" key="6">
    <source>
        <dbReference type="Proteomes" id="UP001276659"/>
    </source>
</evidence>
<dbReference type="InterPro" id="IPR002110">
    <property type="entry name" value="Ankyrin_rpt"/>
</dbReference>
<dbReference type="PANTHER" id="PTHR24123">
    <property type="entry name" value="ANKYRIN REPEAT-CONTAINING"/>
    <property type="match status" value="1"/>
</dbReference>
<dbReference type="InterPro" id="IPR036770">
    <property type="entry name" value="Ankyrin_rpt-contain_sf"/>
</dbReference>
<reference evidence="5" key="1">
    <citation type="submission" date="2022-11" db="EMBL/GenBank/DDBJ databases">
        <title>Chromosomal genome sequence assembly and mating type (MAT) locus characterization of the leprose asexual lichenized fungus Lepraria neglecta (Nyl.) Erichsen.</title>
        <authorList>
            <person name="Allen J.L."/>
            <person name="Pfeffer B."/>
        </authorList>
    </citation>
    <scope>NUCLEOTIDE SEQUENCE</scope>
    <source>
        <strain evidence="5">Allen 5258</strain>
    </source>
</reference>
<dbReference type="PROSITE" id="PS50088">
    <property type="entry name" value="ANK_REPEAT"/>
    <property type="match status" value="2"/>
</dbReference>
<dbReference type="SUPFAM" id="SSF48403">
    <property type="entry name" value="Ankyrin repeat"/>
    <property type="match status" value="1"/>
</dbReference>
<name>A0AAD9Z5T7_9LECA</name>
<evidence type="ECO:0000256" key="1">
    <source>
        <dbReference type="ARBA" id="ARBA00022737"/>
    </source>
</evidence>
<dbReference type="SMART" id="SM00248">
    <property type="entry name" value="ANK"/>
    <property type="match status" value="3"/>
</dbReference>
<dbReference type="PANTHER" id="PTHR24123:SF33">
    <property type="entry name" value="PROTEIN HOS4"/>
    <property type="match status" value="1"/>
</dbReference>
<accession>A0AAD9Z5T7</accession>
<gene>
    <name evidence="5" type="ORF">OEA41_002754</name>
</gene>
<dbReference type="Gene3D" id="1.25.40.20">
    <property type="entry name" value="Ankyrin repeat-containing domain"/>
    <property type="match status" value="1"/>
</dbReference>
<evidence type="ECO:0008006" key="7">
    <source>
        <dbReference type="Google" id="ProtNLM"/>
    </source>
</evidence>
<dbReference type="EMBL" id="JASNWA010000008">
    <property type="protein sequence ID" value="KAK3170672.1"/>
    <property type="molecule type" value="Genomic_DNA"/>
</dbReference>
<dbReference type="Proteomes" id="UP001276659">
    <property type="component" value="Unassembled WGS sequence"/>
</dbReference>
<feature type="compositionally biased region" description="Polar residues" evidence="4">
    <location>
        <begin position="115"/>
        <end position="127"/>
    </location>
</feature>
<keyword evidence="6" id="KW-1185">Reference proteome</keyword>
<dbReference type="Pfam" id="PF00023">
    <property type="entry name" value="Ank"/>
    <property type="match status" value="2"/>
</dbReference>
<keyword evidence="2 3" id="KW-0040">ANK repeat</keyword>
<feature type="region of interest" description="Disordered" evidence="4">
    <location>
        <begin position="115"/>
        <end position="149"/>
    </location>
</feature>
<evidence type="ECO:0000313" key="5">
    <source>
        <dbReference type="EMBL" id="KAK3170672.1"/>
    </source>
</evidence>
<organism evidence="5 6">
    <name type="scientific">Lepraria neglecta</name>
    <dbReference type="NCBI Taxonomy" id="209136"/>
    <lineage>
        <taxon>Eukaryota</taxon>
        <taxon>Fungi</taxon>
        <taxon>Dikarya</taxon>
        <taxon>Ascomycota</taxon>
        <taxon>Pezizomycotina</taxon>
        <taxon>Lecanoromycetes</taxon>
        <taxon>OSLEUM clade</taxon>
        <taxon>Lecanoromycetidae</taxon>
        <taxon>Lecanorales</taxon>
        <taxon>Lecanorineae</taxon>
        <taxon>Stereocaulaceae</taxon>
        <taxon>Lepraria</taxon>
    </lineage>
</organism>
<proteinExistence type="predicted"/>
<sequence length="365" mass="38246">MSSKPTSAATVASPVSPSASGATAPYATGLCSLHMTQWQSLADEYSGNGNDGKYGCEVRIFDAKGSGSTIGWQPHTNCSTAKPLTVDSKLSNPMVITPEAKGDYVQFTLGTESWASTDSGPSQTKCTVGTWDASNDPEIMDSTNSEHADEEDLTALESAASNPDLTQFHTLTAAAAKSGNIPLLRRALALGASPSEHSLVIKTLSNGSPQLLACLLDAGLEVNHHIAGYNGTPLCAASAFAKIALIEFLLSRGADPNISDTGWGQYQLRPLAAAAEGWSISDKDAARAMEVLLEGGARWESSGALQIAAVRGRVECVRVLVRAGVDVDEVVGRIEEVKGRRAVELAGEKGFEEVVGVLREGEARE</sequence>
<evidence type="ECO:0000256" key="4">
    <source>
        <dbReference type="SAM" id="MobiDB-lite"/>
    </source>
</evidence>
<dbReference type="PROSITE" id="PS50297">
    <property type="entry name" value="ANK_REP_REGION"/>
    <property type="match status" value="2"/>
</dbReference>
<feature type="region of interest" description="Disordered" evidence="4">
    <location>
        <begin position="1"/>
        <end position="20"/>
    </location>
</feature>
<evidence type="ECO:0000256" key="3">
    <source>
        <dbReference type="PROSITE-ProRule" id="PRU00023"/>
    </source>
</evidence>
<keyword evidence="1" id="KW-0677">Repeat</keyword>